<dbReference type="Pfam" id="PF00440">
    <property type="entry name" value="TetR_N"/>
    <property type="match status" value="1"/>
</dbReference>
<feature type="region of interest" description="Disordered" evidence="5">
    <location>
        <begin position="1"/>
        <end position="24"/>
    </location>
</feature>
<organism evidence="7 8">
    <name type="scientific">Hyphomonas hirschiana VP5</name>
    <dbReference type="NCBI Taxonomy" id="1280951"/>
    <lineage>
        <taxon>Bacteria</taxon>
        <taxon>Pseudomonadati</taxon>
        <taxon>Pseudomonadota</taxon>
        <taxon>Alphaproteobacteria</taxon>
        <taxon>Hyphomonadales</taxon>
        <taxon>Hyphomonadaceae</taxon>
        <taxon>Hyphomonas</taxon>
    </lineage>
</organism>
<dbReference type="AlphaFoldDB" id="A0A059FZT1"/>
<keyword evidence="3" id="KW-0804">Transcription</keyword>
<dbReference type="SUPFAM" id="SSF46689">
    <property type="entry name" value="Homeodomain-like"/>
    <property type="match status" value="1"/>
</dbReference>
<dbReference type="PANTHER" id="PTHR47506">
    <property type="entry name" value="TRANSCRIPTIONAL REGULATORY PROTEIN"/>
    <property type="match status" value="1"/>
</dbReference>
<dbReference type="EMBL" id="ARYI01000001">
    <property type="protein sequence ID" value="KCZ96135.1"/>
    <property type="molecule type" value="Genomic_DNA"/>
</dbReference>
<dbReference type="PROSITE" id="PS50977">
    <property type="entry name" value="HTH_TETR_2"/>
    <property type="match status" value="1"/>
</dbReference>
<feature type="DNA-binding region" description="H-T-H motif" evidence="4">
    <location>
        <begin position="46"/>
        <end position="65"/>
    </location>
</feature>
<feature type="compositionally biased region" description="Basic and acidic residues" evidence="5">
    <location>
        <begin position="7"/>
        <end position="24"/>
    </location>
</feature>
<dbReference type="RefSeq" id="WP_011645954.1">
    <property type="nucleotide sequence ID" value="NZ_ARYI01000001.1"/>
</dbReference>
<dbReference type="Proteomes" id="UP000025061">
    <property type="component" value="Unassembled WGS sequence"/>
</dbReference>
<evidence type="ECO:0000313" key="7">
    <source>
        <dbReference type="EMBL" id="KCZ96135.1"/>
    </source>
</evidence>
<evidence type="ECO:0000256" key="3">
    <source>
        <dbReference type="ARBA" id="ARBA00023163"/>
    </source>
</evidence>
<dbReference type="PRINTS" id="PR00455">
    <property type="entry name" value="HTHTETR"/>
</dbReference>
<feature type="domain" description="HTH tetR-type" evidence="6">
    <location>
        <begin position="23"/>
        <end position="83"/>
    </location>
</feature>
<dbReference type="InterPro" id="IPR009057">
    <property type="entry name" value="Homeodomain-like_sf"/>
</dbReference>
<sequence length="220" mass="24528">MQNRTETIGRDVSARRRTTRRGEETRRQLIQAAVECLCERGYAATSIEAVMERAGVSRGSVLHQFPTRTALIAGAIEAAMEIMMAHTRERMRDLPDAEARYRAMCDVFWETQKIPEGAAVTEALLASRWDEALAEAMRPVAMRVEAEIDDDMRATALAAGVKDVEACAVHARVLILTLRGITLELMYDKGRAMIHRALDQVRAQHVVHCEEMLGPAKNPS</sequence>
<dbReference type="InterPro" id="IPR001647">
    <property type="entry name" value="HTH_TetR"/>
</dbReference>
<evidence type="ECO:0000256" key="4">
    <source>
        <dbReference type="PROSITE-ProRule" id="PRU00335"/>
    </source>
</evidence>
<evidence type="ECO:0000313" key="8">
    <source>
        <dbReference type="Proteomes" id="UP000025061"/>
    </source>
</evidence>
<keyword evidence="8" id="KW-1185">Reference proteome</keyword>
<name>A0A059FZT1_9PROT</name>
<protein>
    <submittedName>
        <fullName evidence="7">TetR family transcriptional regulator</fullName>
    </submittedName>
</protein>
<evidence type="ECO:0000256" key="1">
    <source>
        <dbReference type="ARBA" id="ARBA00023015"/>
    </source>
</evidence>
<gene>
    <name evidence="7" type="ORF">HHI_00610</name>
</gene>
<dbReference type="PANTHER" id="PTHR47506:SF1">
    <property type="entry name" value="HTH-TYPE TRANSCRIPTIONAL REGULATOR YJDC"/>
    <property type="match status" value="1"/>
</dbReference>
<dbReference type="GO" id="GO:0003677">
    <property type="term" value="F:DNA binding"/>
    <property type="evidence" value="ECO:0007669"/>
    <property type="project" value="UniProtKB-UniRule"/>
</dbReference>
<evidence type="ECO:0000256" key="2">
    <source>
        <dbReference type="ARBA" id="ARBA00023125"/>
    </source>
</evidence>
<accession>A0A059FZT1</accession>
<keyword evidence="1" id="KW-0805">Transcription regulation</keyword>
<dbReference type="PATRIC" id="fig|1280951.3.peg.123"/>
<evidence type="ECO:0000256" key="5">
    <source>
        <dbReference type="SAM" id="MobiDB-lite"/>
    </source>
</evidence>
<keyword evidence="2 4" id="KW-0238">DNA-binding</keyword>
<comment type="caution">
    <text evidence="7">The sequence shown here is derived from an EMBL/GenBank/DDBJ whole genome shotgun (WGS) entry which is preliminary data.</text>
</comment>
<reference evidence="7 8" key="1">
    <citation type="submission" date="2013-04" db="EMBL/GenBank/DDBJ databases">
        <title>Hyphomonas hirschiana VP5 Genome Sequencing.</title>
        <authorList>
            <person name="Lai Q."/>
            <person name="Shao Z."/>
        </authorList>
    </citation>
    <scope>NUCLEOTIDE SEQUENCE [LARGE SCALE GENOMIC DNA]</scope>
    <source>
        <strain evidence="7 8">VP5</strain>
    </source>
</reference>
<evidence type="ECO:0000259" key="6">
    <source>
        <dbReference type="PROSITE" id="PS50977"/>
    </source>
</evidence>
<proteinExistence type="predicted"/>
<dbReference type="Gene3D" id="1.10.357.10">
    <property type="entry name" value="Tetracycline Repressor, domain 2"/>
    <property type="match status" value="1"/>
</dbReference>
<dbReference type="OrthoDB" id="9811084at2"/>